<name>A0ABQ1DW40_PSECI</name>
<dbReference type="GeneID" id="45541100"/>
<sequence length="134" mass="14954">MSTTKSKSDVINLQIQLSDATPSEAITVPYVREANETSELDVSIANRGFTLVLPAFKEEIFDELIMTFSTLDYSANINSNLITFKSGEASIDTVTKDQITGTFKRGDKARIRVFLRVYGDIWMAGKDSIEYNIV</sequence>
<evidence type="ECO:0000313" key="2">
    <source>
        <dbReference type="Proteomes" id="UP000614982"/>
    </source>
</evidence>
<comment type="caution">
    <text evidence="1">The sequence shown here is derived from an EMBL/GenBank/DDBJ whole genome shotgun (WGS) entry which is preliminary data.</text>
</comment>
<protein>
    <submittedName>
        <fullName evidence="1">Uncharacterized protein</fullName>
    </submittedName>
</protein>
<dbReference type="EMBL" id="BLWA01000031">
    <property type="protein sequence ID" value="GFM95082.1"/>
    <property type="molecule type" value="Genomic_DNA"/>
</dbReference>
<evidence type="ECO:0000313" key="1">
    <source>
        <dbReference type="EMBL" id="GFM95082.1"/>
    </source>
</evidence>
<reference evidence="1 2" key="1">
    <citation type="submission" date="2020-05" db="EMBL/GenBank/DDBJ databases">
        <title>Genetic diversity of Pseudomonas cichorii.</title>
        <authorList>
            <person name="Tani S."/>
            <person name="Yagi H."/>
            <person name="Hashimoto S."/>
            <person name="Iiyama K."/>
            <person name="Furuya N."/>
        </authorList>
    </citation>
    <scope>NUCLEOTIDE SEQUENCE [LARGE SCALE GENOMIC DNA]</scope>
    <source>
        <strain evidence="1 2">LMG 2162</strain>
    </source>
</reference>
<dbReference type="RefSeq" id="WP_025258708.1">
    <property type="nucleotide sequence ID" value="NZ_BLVZ01000016.1"/>
</dbReference>
<keyword evidence="2" id="KW-1185">Reference proteome</keyword>
<dbReference type="Proteomes" id="UP000614982">
    <property type="component" value="Unassembled WGS sequence"/>
</dbReference>
<gene>
    <name evidence="1" type="ORF">PSCICP_50540</name>
</gene>
<accession>A0ABQ1DW40</accession>
<organism evidence="1 2">
    <name type="scientific">Pseudomonas cichorii</name>
    <dbReference type="NCBI Taxonomy" id="36746"/>
    <lineage>
        <taxon>Bacteria</taxon>
        <taxon>Pseudomonadati</taxon>
        <taxon>Pseudomonadota</taxon>
        <taxon>Gammaproteobacteria</taxon>
        <taxon>Pseudomonadales</taxon>
        <taxon>Pseudomonadaceae</taxon>
        <taxon>Pseudomonas</taxon>
    </lineage>
</organism>
<proteinExistence type="predicted"/>